<dbReference type="InterPro" id="IPR050378">
    <property type="entry name" value="Metallo-dep_Hydrolases_sf"/>
</dbReference>
<dbReference type="Gene3D" id="3.20.20.140">
    <property type="entry name" value="Metal-dependent hydrolases"/>
    <property type="match status" value="2"/>
</dbReference>
<dbReference type="RefSeq" id="WP_379497736.1">
    <property type="nucleotide sequence ID" value="NZ_JBHSAO010000011.1"/>
</dbReference>
<reference evidence="4" key="1">
    <citation type="journal article" date="2019" name="Int. J. Syst. Evol. Microbiol.">
        <title>The Global Catalogue of Microorganisms (GCM) 10K type strain sequencing project: providing services to taxonomists for standard genome sequencing and annotation.</title>
        <authorList>
            <consortium name="The Broad Institute Genomics Platform"/>
            <consortium name="The Broad Institute Genome Sequencing Center for Infectious Disease"/>
            <person name="Wu L."/>
            <person name="Ma J."/>
        </authorList>
    </citation>
    <scope>NUCLEOTIDE SEQUENCE [LARGE SCALE GENOMIC DNA]</scope>
    <source>
        <strain evidence="4">IBRC-M 10703</strain>
    </source>
</reference>
<keyword evidence="4" id="KW-1185">Reference proteome</keyword>
<feature type="domain" description="Amidohydrolase 3" evidence="2">
    <location>
        <begin position="79"/>
        <end position="499"/>
    </location>
</feature>
<dbReference type="InterPro" id="IPR011059">
    <property type="entry name" value="Metal-dep_hydrolase_composite"/>
</dbReference>
<proteinExistence type="predicted"/>
<dbReference type="PANTHER" id="PTHR11647">
    <property type="entry name" value="HYDRANTOINASE/DIHYDROPYRIMIDINASE FAMILY MEMBER"/>
    <property type="match status" value="1"/>
</dbReference>
<dbReference type="InterPro" id="IPR013108">
    <property type="entry name" value="Amidohydro_3"/>
</dbReference>
<dbReference type="Pfam" id="PF07969">
    <property type="entry name" value="Amidohydro_3"/>
    <property type="match status" value="1"/>
</dbReference>
<comment type="caution">
    <text evidence="3">The sequence shown here is derived from an EMBL/GenBank/DDBJ whole genome shotgun (WGS) entry which is preliminary data.</text>
</comment>
<protein>
    <submittedName>
        <fullName evidence="3">Amidohydrolase family protein</fullName>
    </submittedName>
</protein>
<organism evidence="3 4">
    <name type="scientific">Oceanobacillus longus</name>
    <dbReference type="NCBI Taxonomy" id="930120"/>
    <lineage>
        <taxon>Bacteria</taxon>
        <taxon>Bacillati</taxon>
        <taxon>Bacillota</taxon>
        <taxon>Bacilli</taxon>
        <taxon>Bacillales</taxon>
        <taxon>Bacillaceae</taxon>
        <taxon>Oceanobacillus</taxon>
    </lineage>
</organism>
<feature type="chain" id="PRO_5045495449" evidence="1">
    <location>
        <begin position="29"/>
        <end position="660"/>
    </location>
</feature>
<dbReference type="Proteomes" id="UP001595772">
    <property type="component" value="Unassembled WGS sequence"/>
</dbReference>
<dbReference type="SUPFAM" id="SSF51338">
    <property type="entry name" value="Composite domain of metallo-dependent hydrolases"/>
    <property type="match status" value="1"/>
</dbReference>
<accession>A0ABV8GZH9</accession>
<dbReference type="SUPFAM" id="SSF51556">
    <property type="entry name" value="Metallo-dependent hydrolases"/>
    <property type="match status" value="1"/>
</dbReference>
<evidence type="ECO:0000256" key="1">
    <source>
        <dbReference type="SAM" id="SignalP"/>
    </source>
</evidence>
<name>A0ABV8GZH9_9BACI</name>
<dbReference type="PANTHER" id="PTHR11647:SF1">
    <property type="entry name" value="COLLAPSIN RESPONSE MEDIATOR PROTEIN"/>
    <property type="match status" value="1"/>
</dbReference>
<dbReference type="InterPro" id="IPR032466">
    <property type="entry name" value="Metal_Hydrolase"/>
</dbReference>
<dbReference type="EMBL" id="JBHSAO010000011">
    <property type="protein sequence ID" value="MFC4025249.1"/>
    <property type="molecule type" value="Genomic_DNA"/>
</dbReference>
<gene>
    <name evidence="3" type="ORF">ACFOUV_15745</name>
</gene>
<evidence type="ECO:0000313" key="3">
    <source>
        <dbReference type="EMBL" id="MFC4025249.1"/>
    </source>
</evidence>
<keyword evidence="1" id="KW-0732">Signal</keyword>
<feature type="signal peptide" evidence="1">
    <location>
        <begin position="1"/>
        <end position="28"/>
    </location>
</feature>
<evidence type="ECO:0000313" key="4">
    <source>
        <dbReference type="Proteomes" id="UP001595772"/>
    </source>
</evidence>
<sequence length="660" mass="72280">MKKKNNLFLWIAVLLLLASILTPTITNSKARADEHVYDLILRKGTIIDGTGGPSYQADVGVKNGYIHKIGDLTEESGTKEVDVDGQIIAPGFIEVHSHANVNLLPVAKSSLTQGVTTEMLNPDGFGSADITDRLKLEEEGLAINIGAYLGFNAVWEEVVGEDDREPTEAEIGEMQNLVQKGMEDGAWGISSGLTYTPGAYAETEHIIEVVKAAERWRTNFPSHIRNENNQVVEATAEIIEIGEQAGLVPVITHMKVMGPDNWGKSAETIGLIEEANARGTYAAADVYPYLASQTGITAIVPNWVEDGGRQAMLDRFNDPELRPQISEEIEELILSRGESADDVYFPEKRLTLQEIADSQNVSPGEAVMRIIEEDGNVRTIYYFGDEGDFKRILQNPTTAIGSDGGVTDSASIHPRRYGTHPRVLGKYVREERLIELEEAIFKMTGLPATMIGMTDRGLIKEGMVADITIFDSNTIIDHATFDEPKQYSEGIYQVYVNGELALEEGELTGTQAGKALKRSGNMPSRPASFSKNADIDVDGKLLEVNPPRKGQKPVIEMSISQEAYGEATGTLFFEDKANGIKIESLQLGEVQTLDDNWASFTGIGAIDDPEETKAFSIILEESDPLVSGDRATVTIEIEDEYKFKGFLVPNEIKLEASESN</sequence>
<evidence type="ECO:0000259" key="2">
    <source>
        <dbReference type="Pfam" id="PF07969"/>
    </source>
</evidence>